<name>A0A9N9CGR1_9GLOM</name>
<feature type="compositionally biased region" description="Basic and acidic residues" evidence="1">
    <location>
        <begin position="43"/>
        <end position="55"/>
    </location>
</feature>
<evidence type="ECO:0000256" key="1">
    <source>
        <dbReference type="SAM" id="MobiDB-lite"/>
    </source>
</evidence>
<keyword evidence="3" id="KW-1185">Reference proteome</keyword>
<evidence type="ECO:0000313" key="3">
    <source>
        <dbReference type="Proteomes" id="UP000789706"/>
    </source>
</evidence>
<proteinExistence type="predicted"/>
<dbReference type="Proteomes" id="UP000789706">
    <property type="component" value="Unassembled WGS sequence"/>
</dbReference>
<reference evidence="2" key="1">
    <citation type="submission" date="2021-06" db="EMBL/GenBank/DDBJ databases">
        <authorList>
            <person name="Kallberg Y."/>
            <person name="Tangrot J."/>
            <person name="Rosling A."/>
        </authorList>
    </citation>
    <scope>NUCLEOTIDE SEQUENCE</scope>
    <source>
        <strain evidence="2">AZ414A</strain>
    </source>
</reference>
<feature type="region of interest" description="Disordered" evidence="1">
    <location>
        <begin position="35"/>
        <end position="55"/>
    </location>
</feature>
<gene>
    <name evidence="2" type="ORF">DEBURN_LOCUS9615</name>
</gene>
<accession>A0A9N9CGR1</accession>
<evidence type="ECO:0000313" key="2">
    <source>
        <dbReference type="EMBL" id="CAG8603024.1"/>
    </source>
</evidence>
<comment type="caution">
    <text evidence="2">The sequence shown here is derived from an EMBL/GenBank/DDBJ whole genome shotgun (WGS) entry which is preliminary data.</text>
</comment>
<organism evidence="2 3">
    <name type="scientific">Diversispora eburnea</name>
    <dbReference type="NCBI Taxonomy" id="1213867"/>
    <lineage>
        <taxon>Eukaryota</taxon>
        <taxon>Fungi</taxon>
        <taxon>Fungi incertae sedis</taxon>
        <taxon>Mucoromycota</taxon>
        <taxon>Glomeromycotina</taxon>
        <taxon>Glomeromycetes</taxon>
        <taxon>Diversisporales</taxon>
        <taxon>Diversisporaceae</taxon>
        <taxon>Diversispora</taxon>
    </lineage>
</organism>
<protein>
    <submittedName>
        <fullName evidence="2">11693_t:CDS:1</fullName>
    </submittedName>
</protein>
<dbReference type="AlphaFoldDB" id="A0A9N9CGR1"/>
<dbReference type="OrthoDB" id="10581956at2759"/>
<sequence>DKGMDNFLDRVHKENVSNEIREKKKLQDQEILPDVKASSYHEASQEEKQLPLNHNEKISQSIETSPLPEKSNLKIPYNQKVERGLRHELFICTKDNNNKIKKVFDIQISEK</sequence>
<dbReference type="EMBL" id="CAJVPK010001957">
    <property type="protein sequence ID" value="CAG8603024.1"/>
    <property type="molecule type" value="Genomic_DNA"/>
</dbReference>
<feature type="non-terminal residue" evidence="2">
    <location>
        <position position="1"/>
    </location>
</feature>